<evidence type="ECO:0000313" key="3">
    <source>
        <dbReference type="EMBL" id="MBB5030537.1"/>
    </source>
</evidence>
<feature type="domain" description="AAA+ ATPase" evidence="2">
    <location>
        <begin position="1214"/>
        <end position="1486"/>
    </location>
</feature>
<name>A0A7W7Y6T7_9BACT</name>
<dbReference type="Gene3D" id="3.40.50.300">
    <property type="entry name" value="P-loop containing nucleotide triphosphate hydrolases"/>
    <property type="match status" value="2"/>
</dbReference>
<sequence length="1535" mass="170825">MKSSSLASEALAAWTIEALNDGEKSLARQELPELDLLAFFRPFAAAKVPSSVSLAMVGFGKNADELKKIAHKAGVTCFSHFADDLHEAANWRNQRKKHPIIVAYARGKTAGVNTLRHFAGATSRELTLTLLRWAAKQQVFTNTQAHTKLLEVLGSMVEKDDIFSFEQVRCYLEVWSTVKTGGEPRDALPALGLLPDPNLFTDIMLVGKRLEQNQLMMSLLRDRTAGQMEAVRKRLNKALEKSKDTKEIKKRIKTFDKLQEVRRSPIVSELSVVTLDDALSVFAPPPADQHQEPQDPTEDEDDTSNRILNEKKLERTCAEALLDNREEDLEQNATALSEGLREALDSSDKVGDEGEWSCEVNVAGEPQPFQGRLDRNFVGWVRHFCQVDVWGGLIETNIPDIKRALEDFDRPGTLRLRPEELLQRSGKKHGLTSLLRDWDADLDAGTDLVGLWEQAKTLRSKLLSSLEELTHFPLDWFAGKTAVRTIAEEYMRIFGCLFGTVSKHYGAMVQTDPTWAKTTLDGLLALDLVQVRTRQQDGKVLTKVVLLPTHPLHLWRYWRLSNILRGLGEDLHPADRAAVIQEASAPVQFLSVIYASTLPDGRGAGRVLPVANDLHHLATFENLQNAYSGPDGQDALVYSVERFAAAHPLHVRPLRVVLVNPPLAGQLLLGLLKMLDGRKKRLVEKLRVEVRGTPHQAARLNEALLFDTREREIIEEKVASGRLELIVDRQPLPLDQILYGLKARPAHLVAVFDEAPVHVRRGGSGQRLPMSPFCARRKVAFHRRSNELRLEPTSGDPPFFEFIELIKHAEGVEGEGTPYAWPEAEALRQAVDSVVSPSDSSEEFGAQWFFLADRALPEEGEMRAQRLLRRREGQRQVLLASRDYESLARLMLPVFEVDTPNLLMPVPALQRLMAEGAHLIGAGLLDLVKAQEGRVDARRVIGLMGALLAARDYMRQHPKALLVSTDSQLARTWLRLGTQGDRCDLLGLREAHGHLIVECIEVKTTKGKPRDESDAEIARACEQVAATRKAIEEGLGDTSAAEKHGHYLSAPRNEMLKEVLVQGCMGRYADSEVREQWSHWLTRLFGPAPEQPQMNGCVVDVALGSAEEKPSSIFKSAHGDILLLHLNEMDVQRLLDPEGEEEEPPGNVPPANEPKPPIPPSSRAKQDSKGKPAPTKSTLVSVQQVPPAFTGAAQIILGADRSKDPVVWSPAIASNPHLMIAGLPGMGKTTCLINICQQLVQGGVIPIVFSYHDDIDDKLAAIFPDLATSDVRSLGFNPMRVTESTEHAHIESAGQLRDIFAAIFPDLGELQLKTLYGSLKTSFEEHGWGGTKRPTKVPAFRRFFELLNEQERPDSRTQTLLARLEELDDLGFFKAESGTRSLLDTTNPQVLCVHCSKSEPLQKAFASFSLYSIYQDMFRRGRQERITHAVIFDEAHRAAKLKLLPTMAKECRKYGIALIVASQEARDFDSSLLANIANYLVLRVTDQDAKVLSRKIASSDAQKRMTDKLKALPKYEAFFSTEGRKQPVQLVLGGS</sequence>
<dbReference type="PANTHER" id="PTHR30121:SF6">
    <property type="entry name" value="SLR6007 PROTEIN"/>
    <property type="match status" value="1"/>
</dbReference>
<evidence type="ECO:0000313" key="4">
    <source>
        <dbReference type="Proteomes" id="UP000590740"/>
    </source>
</evidence>
<dbReference type="CDD" id="cd01127">
    <property type="entry name" value="TrwB_TraG_TraD_VirD4"/>
    <property type="match status" value="1"/>
</dbReference>
<dbReference type="InterPro" id="IPR003593">
    <property type="entry name" value="AAA+_ATPase"/>
</dbReference>
<dbReference type="RefSeq" id="WP_184337300.1">
    <property type="nucleotide sequence ID" value="NZ_JACHIG010000001.1"/>
</dbReference>
<dbReference type="SMART" id="SM00382">
    <property type="entry name" value="AAA"/>
    <property type="match status" value="1"/>
</dbReference>
<organism evidence="3 4">
    <name type="scientific">Prosthecobacter vanneervenii</name>
    <dbReference type="NCBI Taxonomy" id="48466"/>
    <lineage>
        <taxon>Bacteria</taxon>
        <taxon>Pseudomonadati</taxon>
        <taxon>Verrucomicrobiota</taxon>
        <taxon>Verrucomicrobiia</taxon>
        <taxon>Verrucomicrobiales</taxon>
        <taxon>Verrucomicrobiaceae</taxon>
        <taxon>Prosthecobacter</taxon>
    </lineage>
</organism>
<dbReference type="PANTHER" id="PTHR30121">
    <property type="entry name" value="UNCHARACTERIZED PROTEIN YJGR-RELATED"/>
    <property type="match status" value="1"/>
</dbReference>
<evidence type="ECO:0000259" key="2">
    <source>
        <dbReference type="SMART" id="SM00382"/>
    </source>
</evidence>
<evidence type="ECO:0000256" key="1">
    <source>
        <dbReference type="SAM" id="MobiDB-lite"/>
    </source>
</evidence>
<gene>
    <name evidence="3" type="ORF">HNQ65_000091</name>
</gene>
<feature type="region of interest" description="Disordered" evidence="1">
    <location>
        <begin position="282"/>
        <end position="310"/>
    </location>
</feature>
<dbReference type="SUPFAM" id="SSF52540">
    <property type="entry name" value="P-loop containing nucleoside triphosphate hydrolases"/>
    <property type="match status" value="1"/>
</dbReference>
<protein>
    <recommendedName>
        <fullName evidence="2">AAA+ ATPase domain-containing protein</fullName>
    </recommendedName>
</protein>
<dbReference type="Proteomes" id="UP000590740">
    <property type="component" value="Unassembled WGS sequence"/>
</dbReference>
<dbReference type="InterPro" id="IPR027417">
    <property type="entry name" value="P-loop_NTPase"/>
</dbReference>
<feature type="region of interest" description="Disordered" evidence="1">
    <location>
        <begin position="1137"/>
        <end position="1182"/>
    </location>
</feature>
<feature type="compositionally biased region" description="Pro residues" evidence="1">
    <location>
        <begin position="1146"/>
        <end position="1160"/>
    </location>
</feature>
<dbReference type="EMBL" id="JACHIG010000001">
    <property type="protein sequence ID" value="MBB5030537.1"/>
    <property type="molecule type" value="Genomic_DNA"/>
</dbReference>
<proteinExistence type="predicted"/>
<keyword evidence="4" id="KW-1185">Reference proteome</keyword>
<reference evidence="3 4" key="1">
    <citation type="submission" date="2020-08" db="EMBL/GenBank/DDBJ databases">
        <title>Genomic Encyclopedia of Type Strains, Phase IV (KMG-IV): sequencing the most valuable type-strain genomes for metagenomic binning, comparative biology and taxonomic classification.</title>
        <authorList>
            <person name="Goeker M."/>
        </authorList>
    </citation>
    <scope>NUCLEOTIDE SEQUENCE [LARGE SCALE GENOMIC DNA]</scope>
    <source>
        <strain evidence="3 4">DSM 12252</strain>
    </source>
</reference>
<dbReference type="InterPro" id="IPR051162">
    <property type="entry name" value="T4SS_component"/>
</dbReference>
<comment type="caution">
    <text evidence="3">The sequence shown here is derived from an EMBL/GenBank/DDBJ whole genome shotgun (WGS) entry which is preliminary data.</text>
</comment>
<accession>A0A7W7Y6T7</accession>